<keyword evidence="2" id="KW-0560">Oxidoreductase</keyword>
<dbReference type="InterPro" id="IPR002347">
    <property type="entry name" value="SDR_fam"/>
</dbReference>
<evidence type="ECO:0000256" key="2">
    <source>
        <dbReference type="ARBA" id="ARBA00023002"/>
    </source>
</evidence>
<dbReference type="Pfam" id="PF13561">
    <property type="entry name" value="adh_short_C2"/>
    <property type="match status" value="1"/>
</dbReference>
<dbReference type="Gene3D" id="3.40.50.720">
    <property type="entry name" value="NAD(P)-binding Rossmann-like Domain"/>
    <property type="match status" value="1"/>
</dbReference>
<dbReference type="PANTHER" id="PTHR48107">
    <property type="entry name" value="NADPH-DEPENDENT ALDEHYDE REDUCTASE-LIKE PROTEIN, CHLOROPLASTIC-RELATED"/>
    <property type="match status" value="1"/>
</dbReference>
<protein>
    <submittedName>
        <fullName evidence="4">3-ketoacyl-ACP reductase</fullName>
    </submittedName>
</protein>
<dbReference type="InterPro" id="IPR036291">
    <property type="entry name" value="NAD(P)-bd_dom_sf"/>
</dbReference>
<comment type="similarity">
    <text evidence="1">Belongs to the short-chain dehydrogenases/reductases (SDR) family.</text>
</comment>
<dbReference type="SUPFAM" id="SSF51735">
    <property type="entry name" value="NAD(P)-binding Rossmann-fold domains"/>
    <property type="match status" value="1"/>
</dbReference>
<dbReference type="PRINTS" id="PR00080">
    <property type="entry name" value="SDRFAMILY"/>
</dbReference>
<dbReference type="InterPro" id="IPR057326">
    <property type="entry name" value="KR_dom"/>
</dbReference>
<evidence type="ECO:0000256" key="1">
    <source>
        <dbReference type="ARBA" id="ARBA00006484"/>
    </source>
</evidence>
<dbReference type="EMBL" id="AP023440">
    <property type="protein sequence ID" value="BCL33082.1"/>
    <property type="molecule type" value="Genomic_DNA"/>
</dbReference>
<accession>A0A7G1PDG3</accession>
<dbReference type="FunFam" id="3.40.50.720:FF:000084">
    <property type="entry name" value="Short-chain dehydrogenase reductase"/>
    <property type="match status" value="1"/>
</dbReference>
<dbReference type="PRINTS" id="PR00081">
    <property type="entry name" value="GDHRDH"/>
</dbReference>
<keyword evidence="5" id="KW-1185">Reference proteome</keyword>
<feature type="domain" description="Ketoreductase" evidence="3">
    <location>
        <begin position="55"/>
        <end position="235"/>
    </location>
</feature>
<evidence type="ECO:0000259" key="3">
    <source>
        <dbReference type="SMART" id="SM00822"/>
    </source>
</evidence>
<evidence type="ECO:0000313" key="5">
    <source>
        <dbReference type="Proteomes" id="UP000516444"/>
    </source>
</evidence>
<dbReference type="Proteomes" id="UP000516444">
    <property type="component" value="Chromosome"/>
</dbReference>
<sequence length="294" mass="30829">MYFAEPMPAIVRPAGAGDTGDDIPWLRRQGSRKVEDMTTNHTTPAPPVPSPVPPRVAVVTGGSRGIGRAISQKLAHDGLAVVVNYTRDAAAAEETVSAITTAGGRAISFRADVAEEKEVAALFDRAEQEFGGVDVVVNSAGRLALSTIADLDLTVLDAVHRTNIRGTFVVAQQAARRLRGGGSFVGLSTSVVGTQFPAYGAYAASKGAVESITLILARELRGRDITVNTVAPGPTATELFLDGKTPEQVDQLAKVPPLERLGTPQDIAQVVAFLTSEEGHWVNGQILRANGGMV</sequence>
<gene>
    <name evidence="4" type="ORF">GCM10017557_79410</name>
</gene>
<reference evidence="4 5" key="1">
    <citation type="journal article" date="2014" name="Int. J. Syst. Evol. Microbiol.">
        <title>Complete genome sequence of Corynebacterium casei LMG S-19264T (=DSM 44701T), isolated from a smear-ripened cheese.</title>
        <authorList>
            <consortium name="US DOE Joint Genome Institute (JGI-PGF)"/>
            <person name="Walter F."/>
            <person name="Albersmeier A."/>
            <person name="Kalinowski J."/>
            <person name="Ruckert C."/>
        </authorList>
    </citation>
    <scope>NUCLEOTIDE SEQUENCE [LARGE SCALE GENOMIC DNA]</scope>
    <source>
        <strain evidence="4 5">JCM 4677</strain>
    </source>
</reference>
<dbReference type="GO" id="GO:0016614">
    <property type="term" value="F:oxidoreductase activity, acting on CH-OH group of donors"/>
    <property type="evidence" value="ECO:0007669"/>
    <property type="project" value="UniProtKB-ARBA"/>
</dbReference>
<dbReference type="KEGG" id="sgm:GCM10017557_79410"/>
<dbReference type="PANTHER" id="PTHR48107:SF7">
    <property type="entry name" value="RE15974P"/>
    <property type="match status" value="1"/>
</dbReference>
<evidence type="ECO:0000313" key="4">
    <source>
        <dbReference type="EMBL" id="BCL33082.1"/>
    </source>
</evidence>
<dbReference type="AlphaFoldDB" id="A0A7G1PDG3"/>
<name>A0A7G1PDG3_9ACTN</name>
<proteinExistence type="inferred from homology"/>
<dbReference type="SMART" id="SM00822">
    <property type="entry name" value="PKS_KR"/>
    <property type="match status" value="1"/>
</dbReference>
<organism evidence="4 5">
    <name type="scientific">Streptomyces aurantiacus</name>
    <dbReference type="NCBI Taxonomy" id="47760"/>
    <lineage>
        <taxon>Bacteria</taxon>
        <taxon>Bacillati</taxon>
        <taxon>Actinomycetota</taxon>
        <taxon>Actinomycetes</taxon>
        <taxon>Kitasatosporales</taxon>
        <taxon>Streptomycetaceae</taxon>
        <taxon>Streptomyces</taxon>
        <taxon>Streptomyces aurantiacus group</taxon>
    </lineage>
</organism>